<evidence type="ECO:0000313" key="8">
    <source>
        <dbReference type="Proteomes" id="UP000243515"/>
    </source>
</evidence>
<dbReference type="InterPro" id="IPR045054">
    <property type="entry name" value="P4HA-like"/>
</dbReference>
<dbReference type="GO" id="GO:0004656">
    <property type="term" value="F:procollagen-proline 4-dioxygenase activity"/>
    <property type="evidence" value="ECO:0007669"/>
    <property type="project" value="TreeGrafter"/>
</dbReference>
<dbReference type="GO" id="GO:0005783">
    <property type="term" value="C:endoplasmic reticulum"/>
    <property type="evidence" value="ECO:0007669"/>
    <property type="project" value="TreeGrafter"/>
</dbReference>
<dbReference type="GO" id="GO:0031418">
    <property type="term" value="F:L-ascorbic acid binding"/>
    <property type="evidence" value="ECO:0007669"/>
    <property type="project" value="InterPro"/>
</dbReference>
<dbReference type="InterPro" id="IPR044862">
    <property type="entry name" value="Pro_4_hyd_alph_FE2OG_OXY"/>
</dbReference>
<dbReference type="PANTHER" id="PTHR10869">
    <property type="entry name" value="PROLYL 4-HYDROXYLASE ALPHA SUBUNIT"/>
    <property type="match status" value="1"/>
</dbReference>
<keyword evidence="2" id="KW-0479">Metal-binding</keyword>
<protein>
    <recommendedName>
        <fullName evidence="6">Prolyl 4-hydroxylase alpha subunit domain-containing protein</fullName>
    </recommendedName>
</protein>
<evidence type="ECO:0000259" key="6">
    <source>
        <dbReference type="SMART" id="SM00702"/>
    </source>
</evidence>
<dbReference type="Gene3D" id="2.60.120.620">
    <property type="entry name" value="q2cbj1_9rhob like domain"/>
    <property type="match status" value="1"/>
</dbReference>
<comment type="cofactor">
    <cofactor evidence="1">
        <name>L-ascorbate</name>
        <dbReference type="ChEBI" id="CHEBI:38290"/>
    </cofactor>
</comment>
<proteinExistence type="predicted"/>
<organism evidence="7 8">
    <name type="scientific">Elaphomyces granulatus</name>
    <dbReference type="NCBI Taxonomy" id="519963"/>
    <lineage>
        <taxon>Eukaryota</taxon>
        <taxon>Fungi</taxon>
        <taxon>Dikarya</taxon>
        <taxon>Ascomycota</taxon>
        <taxon>Pezizomycotina</taxon>
        <taxon>Eurotiomycetes</taxon>
        <taxon>Eurotiomycetidae</taxon>
        <taxon>Eurotiales</taxon>
        <taxon>Elaphomycetaceae</taxon>
        <taxon>Elaphomyces</taxon>
    </lineage>
</organism>
<dbReference type="SMART" id="SM00702">
    <property type="entry name" value="P4Hc"/>
    <property type="match status" value="1"/>
</dbReference>
<keyword evidence="4" id="KW-0560">Oxidoreductase</keyword>
<evidence type="ECO:0000313" key="7">
    <source>
        <dbReference type="EMBL" id="OXV10382.1"/>
    </source>
</evidence>
<evidence type="ECO:0000256" key="2">
    <source>
        <dbReference type="ARBA" id="ARBA00022723"/>
    </source>
</evidence>
<accession>A0A232M209</accession>
<dbReference type="GO" id="GO:0005506">
    <property type="term" value="F:iron ion binding"/>
    <property type="evidence" value="ECO:0007669"/>
    <property type="project" value="InterPro"/>
</dbReference>
<dbReference type="OrthoDB" id="69177at2759"/>
<dbReference type="AlphaFoldDB" id="A0A232M209"/>
<evidence type="ECO:0000256" key="4">
    <source>
        <dbReference type="ARBA" id="ARBA00023002"/>
    </source>
</evidence>
<feature type="domain" description="Prolyl 4-hydroxylase alpha subunit" evidence="6">
    <location>
        <begin position="18"/>
        <end position="201"/>
    </location>
</feature>
<keyword evidence="5" id="KW-0408">Iron</keyword>
<keyword evidence="8" id="KW-1185">Reference proteome</keyword>
<comment type="caution">
    <text evidence="7">The sequence shown here is derived from an EMBL/GenBank/DDBJ whole genome shotgun (WGS) entry which is preliminary data.</text>
</comment>
<dbReference type="PANTHER" id="PTHR10869:SF241">
    <property type="entry name" value="FE2OG DIOXYGENASE DOMAIN-CONTAINING PROTEIN"/>
    <property type="match status" value="1"/>
</dbReference>
<gene>
    <name evidence="7" type="ORF">Egran_01855</name>
</gene>
<keyword evidence="3" id="KW-0223">Dioxygenase</keyword>
<sequence length="208" mass="23784">MVNVGYGRQKLALDTRNCRRIIYDSLVLAGRIFERLLPFLKECDIATLSNRCLITGLGSVKRGEVLTATRLNERLRFLKYEGGEYFKPHCDGMYMTPDHKEKSYFTMHLYLNGDGEQSTDELLHEQNRMDMDNTTIINKDPSAKLLGGATSFLLCSMATQNNGVKIFPKTGSVLIFQHNGLMHAGDDIFRGVKYTMRTDIMYRQEKHT</sequence>
<dbReference type="InterPro" id="IPR006620">
    <property type="entry name" value="Pro_4_hyd_alph"/>
</dbReference>
<evidence type="ECO:0000256" key="5">
    <source>
        <dbReference type="ARBA" id="ARBA00023004"/>
    </source>
</evidence>
<dbReference type="Pfam" id="PF13640">
    <property type="entry name" value="2OG-FeII_Oxy_3"/>
    <property type="match status" value="1"/>
</dbReference>
<dbReference type="EMBL" id="NPHW01002961">
    <property type="protein sequence ID" value="OXV10382.1"/>
    <property type="molecule type" value="Genomic_DNA"/>
</dbReference>
<evidence type="ECO:0000256" key="1">
    <source>
        <dbReference type="ARBA" id="ARBA00001961"/>
    </source>
</evidence>
<evidence type="ECO:0000256" key="3">
    <source>
        <dbReference type="ARBA" id="ARBA00022964"/>
    </source>
</evidence>
<dbReference type="Proteomes" id="UP000243515">
    <property type="component" value="Unassembled WGS sequence"/>
</dbReference>
<name>A0A232M209_9EURO</name>
<reference evidence="7 8" key="1">
    <citation type="journal article" date="2015" name="Environ. Microbiol.">
        <title>Metagenome sequence of Elaphomyces granulatus from sporocarp tissue reveals Ascomycota ectomycorrhizal fingerprints of genome expansion and a Proteobacteria-rich microbiome.</title>
        <authorList>
            <person name="Quandt C.A."/>
            <person name="Kohler A."/>
            <person name="Hesse C.N."/>
            <person name="Sharpton T.J."/>
            <person name="Martin F."/>
            <person name="Spatafora J.W."/>
        </authorList>
    </citation>
    <scope>NUCLEOTIDE SEQUENCE [LARGE SCALE GENOMIC DNA]</scope>
    <source>
        <strain evidence="7 8">OSC145934</strain>
    </source>
</reference>